<name>A0A235C0B6_UNCW3</name>
<accession>A0A235C0B6</accession>
<comment type="caution">
    <text evidence="6">The sequence shown here is derived from an EMBL/GenBank/DDBJ whole genome shotgun (WGS) entry which is preliminary data.</text>
</comment>
<reference evidence="6 7" key="1">
    <citation type="submission" date="2017-07" db="EMBL/GenBank/DDBJ databases">
        <title>Recovery of genomes from metagenomes via a dereplication, aggregation, and scoring strategy.</title>
        <authorList>
            <person name="Sieber C.M."/>
            <person name="Probst A.J."/>
            <person name="Sharrar A."/>
            <person name="Thomas B.C."/>
            <person name="Hess M."/>
            <person name="Tringe S.G."/>
            <person name="Banfield J.F."/>
        </authorList>
    </citation>
    <scope>NUCLEOTIDE SEQUENCE [LARGE SCALE GENOMIC DNA]</scope>
    <source>
        <strain evidence="6">JGI_Cruoil_03_44_89</strain>
    </source>
</reference>
<dbReference type="SFLD" id="SFLDS00029">
    <property type="entry name" value="Radical_SAM"/>
    <property type="match status" value="1"/>
</dbReference>
<dbReference type="Proteomes" id="UP000215215">
    <property type="component" value="Unassembled WGS sequence"/>
</dbReference>
<dbReference type="SFLD" id="SFLDG01094">
    <property type="entry name" value="Uncharacterised_Radical_SAM_Su"/>
    <property type="match status" value="1"/>
</dbReference>
<proteinExistence type="predicted"/>
<evidence type="ECO:0000256" key="1">
    <source>
        <dbReference type="ARBA" id="ARBA00022691"/>
    </source>
</evidence>
<dbReference type="GO" id="GO:0051536">
    <property type="term" value="F:iron-sulfur cluster binding"/>
    <property type="evidence" value="ECO:0007669"/>
    <property type="project" value="UniProtKB-KW"/>
</dbReference>
<dbReference type="NCBIfam" id="TIGR02495">
    <property type="entry name" value="NrdG2"/>
    <property type="match status" value="1"/>
</dbReference>
<evidence type="ECO:0000256" key="2">
    <source>
        <dbReference type="ARBA" id="ARBA00022723"/>
    </source>
</evidence>
<dbReference type="Gene3D" id="3.20.20.70">
    <property type="entry name" value="Aldolase class I"/>
    <property type="match status" value="1"/>
</dbReference>
<dbReference type="EMBL" id="NOZQ01000013">
    <property type="protein sequence ID" value="OYD17497.1"/>
    <property type="molecule type" value="Genomic_DNA"/>
</dbReference>
<dbReference type="GO" id="GO:0046872">
    <property type="term" value="F:metal ion binding"/>
    <property type="evidence" value="ECO:0007669"/>
    <property type="project" value="UniProtKB-KW"/>
</dbReference>
<dbReference type="GO" id="GO:0003824">
    <property type="term" value="F:catalytic activity"/>
    <property type="evidence" value="ECO:0007669"/>
    <property type="project" value="InterPro"/>
</dbReference>
<keyword evidence="4" id="KW-0411">Iron-sulfur</keyword>
<dbReference type="InterPro" id="IPR012840">
    <property type="entry name" value="NrdG2"/>
</dbReference>
<dbReference type="PANTHER" id="PTHR11228">
    <property type="entry name" value="RADICAL SAM DOMAIN PROTEIN"/>
    <property type="match status" value="1"/>
</dbReference>
<dbReference type="InterPro" id="IPR007197">
    <property type="entry name" value="rSAM"/>
</dbReference>
<dbReference type="SFLD" id="SFLDG01067">
    <property type="entry name" value="SPASM/twitch_domain_containing"/>
    <property type="match status" value="1"/>
</dbReference>
<evidence type="ECO:0000313" key="6">
    <source>
        <dbReference type="EMBL" id="OYD17497.1"/>
    </source>
</evidence>
<feature type="domain" description="Radical SAM core" evidence="5">
    <location>
        <begin position="11"/>
        <end position="228"/>
    </location>
</feature>
<evidence type="ECO:0000256" key="3">
    <source>
        <dbReference type="ARBA" id="ARBA00023004"/>
    </source>
</evidence>
<dbReference type="Pfam" id="PF04055">
    <property type="entry name" value="Radical_SAM"/>
    <property type="match status" value="1"/>
</dbReference>
<protein>
    <submittedName>
        <fullName evidence="6">Anaerobic ribonucleoside-triphosphate reductase activating protein</fullName>
    </submittedName>
</protein>
<organism evidence="6 7">
    <name type="scientific">candidate division WOR-3 bacterium JGI_Cruoil_03_44_89</name>
    <dbReference type="NCBI Taxonomy" id="1973748"/>
    <lineage>
        <taxon>Bacteria</taxon>
        <taxon>Bacteria division WOR-3</taxon>
    </lineage>
</organism>
<dbReference type="CDD" id="cd01335">
    <property type="entry name" value="Radical_SAM"/>
    <property type="match status" value="1"/>
</dbReference>
<dbReference type="AlphaFoldDB" id="A0A235C0B6"/>
<sequence>MIKGLQRVSIVDFPKRICVVVFTGGCNFRCPYCHNPELVVGWEKLPTIRNAEVVSFLESRRGLLDGVCITGGEPTIHKRLPDFIERVKEKGFEVKLDTNGTNPAMVGELIKNGLLDYIAMDVKATPQKYDLATGVSVNIKDIKKSIKVIMNGGIDYEFRTTVFPDFLSIEDANKIGEWLKGASKYVFQRPRKLKMLQDVFKDSPVYAETELNKIKNILSDYVEEVTIR</sequence>
<gene>
    <name evidence="6" type="ORF">CH333_00775</name>
</gene>
<evidence type="ECO:0000313" key="7">
    <source>
        <dbReference type="Proteomes" id="UP000215215"/>
    </source>
</evidence>
<dbReference type="PANTHER" id="PTHR11228:SF27">
    <property type="entry name" value="GLYCYL-RADICAL ENZYME ACTIVATING ENZYME MJ1227-RELATED"/>
    <property type="match status" value="1"/>
</dbReference>
<evidence type="ECO:0000259" key="5">
    <source>
        <dbReference type="PROSITE" id="PS51918"/>
    </source>
</evidence>
<keyword evidence="2" id="KW-0479">Metal-binding</keyword>
<evidence type="ECO:0000256" key="4">
    <source>
        <dbReference type="ARBA" id="ARBA00023014"/>
    </source>
</evidence>
<keyword evidence="3" id="KW-0408">Iron</keyword>
<keyword evidence="1" id="KW-0949">S-adenosyl-L-methionine</keyword>
<dbReference type="InterPro" id="IPR013785">
    <property type="entry name" value="Aldolase_TIM"/>
</dbReference>
<dbReference type="InterPro" id="IPR058240">
    <property type="entry name" value="rSAM_sf"/>
</dbReference>
<dbReference type="PROSITE" id="PS51918">
    <property type="entry name" value="RADICAL_SAM"/>
    <property type="match status" value="1"/>
</dbReference>
<dbReference type="InterPro" id="IPR050377">
    <property type="entry name" value="Radical_SAM_PqqE_MftC-like"/>
</dbReference>
<dbReference type="SUPFAM" id="SSF102114">
    <property type="entry name" value="Radical SAM enzymes"/>
    <property type="match status" value="1"/>
</dbReference>